<keyword evidence="1" id="KW-0732">Signal</keyword>
<proteinExistence type="predicted"/>
<organism evidence="2 3">
    <name type="scientific">Ceraceosorus guamensis</name>
    <dbReference type="NCBI Taxonomy" id="1522189"/>
    <lineage>
        <taxon>Eukaryota</taxon>
        <taxon>Fungi</taxon>
        <taxon>Dikarya</taxon>
        <taxon>Basidiomycota</taxon>
        <taxon>Ustilaginomycotina</taxon>
        <taxon>Exobasidiomycetes</taxon>
        <taxon>Ceraceosorales</taxon>
        <taxon>Ceraceosoraceae</taxon>
        <taxon>Ceraceosorus</taxon>
    </lineage>
</organism>
<dbReference type="InParanoid" id="A0A316W1U0"/>
<feature type="signal peptide" evidence="1">
    <location>
        <begin position="1"/>
        <end position="17"/>
    </location>
</feature>
<dbReference type="AlphaFoldDB" id="A0A316W1U0"/>
<gene>
    <name evidence="2" type="ORF">IE81DRAFT_102170</name>
</gene>
<feature type="chain" id="PRO_5016462889" description="Secreted protein" evidence="1">
    <location>
        <begin position="18"/>
        <end position="139"/>
    </location>
</feature>
<dbReference type="GeneID" id="37031889"/>
<sequence length="139" mass="15312">MMELAGWLAACLPACNGQTRVRCCRRVAVRSRGSILSPRNYKQHARAMHQFCACDSDSSTASAAHGSRAIQQPPRRLELVLIAIDRSSAASVIQPACMDPTHRCCCCCCCCRMQMMGEEGAPARSSPKQKHIGFWNRVK</sequence>
<reference evidence="2 3" key="1">
    <citation type="journal article" date="2018" name="Mol. Biol. Evol.">
        <title>Broad Genomic Sampling Reveals a Smut Pathogenic Ancestry of the Fungal Clade Ustilaginomycotina.</title>
        <authorList>
            <person name="Kijpornyongpan T."/>
            <person name="Mondo S.J."/>
            <person name="Barry K."/>
            <person name="Sandor L."/>
            <person name="Lee J."/>
            <person name="Lipzen A."/>
            <person name="Pangilinan J."/>
            <person name="LaButti K."/>
            <person name="Hainaut M."/>
            <person name="Henrissat B."/>
            <person name="Grigoriev I.V."/>
            <person name="Spatafora J.W."/>
            <person name="Aime M.C."/>
        </authorList>
    </citation>
    <scope>NUCLEOTIDE SEQUENCE [LARGE SCALE GENOMIC DNA]</scope>
    <source>
        <strain evidence="2 3">MCA 4658</strain>
    </source>
</reference>
<evidence type="ECO:0000313" key="2">
    <source>
        <dbReference type="EMBL" id="PWN43058.1"/>
    </source>
</evidence>
<protein>
    <recommendedName>
        <fullName evidence="4">Secreted protein</fullName>
    </recommendedName>
</protein>
<dbReference type="RefSeq" id="XP_025370218.1">
    <property type="nucleotide sequence ID" value="XM_025510019.1"/>
</dbReference>
<dbReference type="EMBL" id="KZ819373">
    <property type="protein sequence ID" value="PWN43058.1"/>
    <property type="molecule type" value="Genomic_DNA"/>
</dbReference>
<evidence type="ECO:0000256" key="1">
    <source>
        <dbReference type="SAM" id="SignalP"/>
    </source>
</evidence>
<accession>A0A316W1U0</accession>
<dbReference type="Proteomes" id="UP000245783">
    <property type="component" value="Unassembled WGS sequence"/>
</dbReference>
<name>A0A316W1U0_9BASI</name>
<evidence type="ECO:0008006" key="4">
    <source>
        <dbReference type="Google" id="ProtNLM"/>
    </source>
</evidence>
<evidence type="ECO:0000313" key="3">
    <source>
        <dbReference type="Proteomes" id="UP000245783"/>
    </source>
</evidence>
<keyword evidence="3" id="KW-1185">Reference proteome</keyword>